<reference evidence="1 2" key="1">
    <citation type="submission" date="2016-03" db="EMBL/GenBank/DDBJ databases">
        <title>EvidentialGene: Evidence-directed Construction of Genes on Genomes.</title>
        <authorList>
            <person name="Gilbert D.G."/>
            <person name="Choi J.-H."/>
            <person name="Mockaitis K."/>
            <person name="Colbourne J."/>
            <person name="Pfrender M."/>
        </authorList>
    </citation>
    <scope>NUCLEOTIDE SEQUENCE [LARGE SCALE GENOMIC DNA]</scope>
    <source>
        <strain evidence="1 2">Xinb3</strain>
        <tissue evidence="1">Complete organism</tissue>
    </source>
</reference>
<dbReference type="EMBL" id="LRGB01000469">
    <property type="protein sequence ID" value="KZS18999.1"/>
    <property type="molecule type" value="Genomic_DNA"/>
</dbReference>
<evidence type="ECO:0000313" key="2">
    <source>
        <dbReference type="Proteomes" id="UP000076858"/>
    </source>
</evidence>
<comment type="caution">
    <text evidence="1">The sequence shown here is derived from an EMBL/GenBank/DDBJ whole genome shotgun (WGS) entry which is preliminary data.</text>
</comment>
<evidence type="ECO:0000313" key="1">
    <source>
        <dbReference type="EMBL" id="KZS18999.1"/>
    </source>
</evidence>
<keyword evidence="2" id="KW-1185">Reference proteome</keyword>
<accession>A0A162PN99</accession>
<dbReference type="AlphaFoldDB" id="A0A162PN99"/>
<proteinExistence type="predicted"/>
<gene>
    <name evidence="1" type="ORF">APZ42_014707</name>
</gene>
<protein>
    <submittedName>
        <fullName evidence="1">Uncharacterized protein</fullName>
    </submittedName>
</protein>
<organism evidence="1 2">
    <name type="scientific">Daphnia magna</name>
    <dbReference type="NCBI Taxonomy" id="35525"/>
    <lineage>
        <taxon>Eukaryota</taxon>
        <taxon>Metazoa</taxon>
        <taxon>Ecdysozoa</taxon>
        <taxon>Arthropoda</taxon>
        <taxon>Crustacea</taxon>
        <taxon>Branchiopoda</taxon>
        <taxon>Diplostraca</taxon>
        <taxon>Cladocera</taxon>
        <taxon>Anomopoda</taxon>
        <taxon>Daphniidae</taxon>
        <taxon>Daphnia</taxon>
    </lineage>
</organism>
<sequence length="132" mass="15016">MFVALMITDAALDNEDFLLEVTIFCSTILEILSILFFKFVFPYENHAPHIHAAFPMLLDPTQVLVPQARPLNRNEPPLQFADPIRIAPHPARRVGRPRLNPLPQPRAINYQPAVPQIARRNTAVYRGRQRGG</sequence>
<name>A0A162PN99_9CRUS</name>
<dbReference type="Proteomes" id="UP000076858">
    <property type="component" value="Unassembled WGS sequence"/>
</dbReference>